<feature type="chain" id="PRO_5045022202" evidence="10">
    <location>
        <begin position="22"/>
        <end position="380"/>
    </location>
</feature>
<evidence type="ECO:0000313" key="13">
    <source>
        <dbReference type="Proteomes" id="UP000695022"/>
    </source>
</evidence>
<name>A0ABM1E8H5_PRICU</name>
<evidence type="ECO:0000313" key="16">
    <source>
        <dbReference type="RefSeq" id="XP_014668496.1"/>
    </source>
</evidence>
<dbReference type="PROSITE" id="PS50189">
    <property type="entry name" value="NTR"/>
    <property type="match status" value="1"/>
</dbReference>
<feature type="compositionally biased region" description="Basic residues" evidence="9">
    <location>
        <begin position="328"/>
        <end position="353"/>
    </location>
</feature>
<gene>
    <name evidence="14 15 16" type="primary">LOC106809802</name>
</gene>
<evidence type="ECO:0000256" key="7">
    <source>
        <dbReference type="ARBA" id="ARBA00023157"/>
    </source>
</evidence>
<dbReference type="Gene3D" id="1.10.2000.10">
    <property type="entry name" value="Frizzled cysteine-rich domain"/>
    <property type="match status" value="1"/>
</dbReference>
<feature type="compositionally biased region" description="Basic and acidic residues" evidence="9">
    <location>
        <begin position="313"/>
        <end position="327"/>
    </location>
</feature>
<evidence type="ECO:0000256" key="2">
    <source>
        <dbReference type="ARBA" id="ARBA00010054"/>
    </source>
</evidence>
<reference evidence="14 15" key="1">
    <citation type="submission" date="2025-05" db="UniProtKB">
        <authorList>
            <consortium name="RefSeq"/>
        </authorList>
    </citation>
    <scope>IDENTIFICATION</scope>
</reference>
<feature type="signal peptide" evidence="10">
    <location>
        <begin position="1"/>
        <end position="21"/>
    </location>
</feature>
<evidence type="ECO:0000256" key="9">
    <source>
        <dbReference type="SAM" id="MobiDB-lite"/>
    </source>
</evidence>
<feature type="region of interest" description="Disordered" evidence="9">
    <location>
        <begin position="290"/>
        <end position="380"/>
    </location>
</feature>
<organism evidence="13 16">
    <name type="scientific">Priapulus caudatus</name>
    <name type="common">Priapulid worm</name>
    <dbReference type="NCBI Taxonomy" id="37621"/>
    <lineage>
        <taxon>Eukaryota</taxon>
        <taxon>Metazoa</taxon>
        <taxon>Ecdysozoa</taxon>
        <taxon>Scalidophora</taxon>
        <taxon>Priapulida</taxon>
        <taxon>Priapulimorpha</taxon>
        <taxon>Priapulimorphida</taxon>
        <taxon>Priapulidae</taxon>
        <taxon>Priapulus</taxon>
    </lineage>
</organism>
<dbReference type="PANTHER" id="PTHR11309">
    <property type="entry name" value="FRIZZLED"/>
    <property type="match status" value="1"/>
</dbReference>
<dbReference type="GeneID" id="106809802"/>
<dbReference type="PANTHER" id="PTHR11309:SF96">
    <property type="entry name" value="SECRETED FRIZZLED-RELATED PROTEIN 3"/>
    <property type="match status" value="1"/>
</dbReference>
<evidence type="ECO:0000256" key="10">
    <source>
        <dbReference type="SAM" id="SignalP"/>
    </source>
</evidence>
<dbReference type="InterPro" id="IPR001134">
    <property type="entry name" value="Netrin_domain"/>
</dbReference>
<dbReference type="InterPro" id="IPR008993">
    <property type="entry name" value="TIMP-like_OB-fold"/>
</dbReference>
<dbReference type="PROSITE" id="PS50038">
    <property type="entry name" value="FZ"/>
    <property type="match status" value="1"/>
</dbReference>
<keyword evidence="7 8" id="KW-1015">Disulfide bond</keyword>
<evidence type="ECO:0000313" key="15">
    <source>
        <dbReference type="RefSeq" id="XP_014668495.1"/>
    </source>
</evidence>
<dbReference type="Pfam" id="PF01392">
    <property type="entry name" value="Fz"/>
    <property type="match status" value="1"/>
</dbReference>
<dbReference type="SUPFAM" id="SSF63501">
    <property type="entry name" value="Frizzled cysteine-rich domain"/>
    <property type="match status" value="1"/>
</dbReference>
<keyword evidence="4" id="KW-0964">Secreted</keyword>
<evidence type="ECO:0000256" key="4">
    <source>
        <dbReference type="ARBA" id="ARBA00022525"/>
    </source>
</evidence>
<comment type="similarity">
    <text evidence="2">Belongs to the secreted frizzled-related protein (sFRP) family.</text>
</comment>
<dbReference type="SMART" id="SM00643">
    <property type="entry name" value="C345C"/>
    <property type="match status" value="1"/>
</dbReference>
<evidence type="ECO:0000256" key="3">
    <source>
        <dbReference type="ARBA" id="ARBA00022473"/>
    </source>
</evidence>
<sequence>MTRTSATLALCVVAMATLTRAGLQCESIKIPMCRSMPYNMTRMPNLLHHSTQENAILAIDRFYMLVQTKCSEHLLFFLCAIYAPICTLEFQAVPPCRGVCESARAGCEPLLTRYGLTWPENLDCDLLELPQYDRGVCIAPEAIVSNIPASSFKKLDGPDPTPPIISNNTVCSCGRSAKPRRTLYLKQKYQYVLRATLNTSETLGLLTLTTVKVSLVIKRSQVDIDPNTTTYLWTDDMCLCPALRPGREYLIMGHEDMSRSRLLFSETDNSVAVKWSDRYMSRVAKWEEKLKSMEKKKNKRRRAKNKSRKKQKGKDQSRSSNGKENKKKEKKRNGHGRRRDRHWHKRNRARKNRKGDAVTLATNQAATTSPTMTTTPPPSF</sequence>
<evidence type="ECO:0000256" key="8">
    <source>
        <dbReference type="PROSITE-ProRule" id="PRU00090"/>
    </source>
</evidence>
<feature type="disulfide bond" evidence="8">
    <location>
        <begin position="96"/>
        <end position="137"/>
    </location>
</feature>
<dbReference type="InterPro" id="IPR018933">
    <property type="entry name" value="Netrin_module_non-TIMP"/>
</dbReference>
<dbReference type="InterPro" id="IPR015526">
    <property type="entry name" value="Frizzled/SFRP"/>
</dbReference>
<dbReference type="Pfam" id="PF01759">
    <property type="entry name" value="NTR"/>
    <property type="match status" value="1"/>
</dbReference>
<comment type="caution">
    <text evidence="8">Lacks conserved residue(s) required for the propagation of feature annotation.</text>
</comment>
<dbReference type="RefSeq" id="XP_014668496.1">
    <property type="nucleotide sequence ID" value="XM_014813010.1"/>
</dbReference>
<dbReference type="Proteomes" id="UP000695022">
    <property type="component" value="Unplaced"/>
</dbReference>
<evidence type="ECO:0000256" key="1">
    <source>
        <dbReference type="ARBA" id="ARBA00004613"/>
    </source>
</evidence>
<feature type="disulfide bond" evidence="8">
    <location>
        <begin position="25"/>
        <end position="86"/>
    </location>
</feature>
<keyword evidence="10" id="KW-0732">Signal</keyword>
<dbReference type="SUPFAM" id="SSF50242">
    <property type="entry name" value="TIMP-like"/>
    <property type="match status" value="1"/>
</dbReference>
<evidence type="ECO:0000259" key="12">
    <source>
        <dbReference type="PROSITE" id="PS50189"/>
    </source>
</evidence>
<evidence type="ECO:0000256" key="5">
    <source>
        <dbReference type="ARBA" id="ARBA00022687"/>
    </source>
</evidence>
<evidence type="ECO:0000256" key="6">
    <source>
        <dbReference type="ARBA" id="ARBA00022782"/>
    </source>
</evidence>
<keyword evidence="5" id="KW-0879">Wnt signaling pathway</keyword>
<dbReference type="SMART" id="SM00063">
    <property type="entry name" value="FRI"/>
    <property type="match status" value="1"/>
</dbReference>
<dbReference type="RefSeq" id="XP_014668495.1">
    <property type="nucleotide sequence ID" value="XM_014813009.1"/>
</dbReference>
<keyword evidence="6" id="KW-0221">Differentiation</keyword>
<evidence type="ECO:0000313" key="14">
    <source>
        <dbReference type="RefSeq" id="XP_014668494.1"/>
    </source>
</evidence>
<proteinExistence type="inferred from homology"/>
<comment type="subcellular location">
    <subcellularLocation>
        <location evidence="1">Secreted</location>
    </subcellularLocation>
</comment>
<dbReference type="InterPro" id="IPR020067">
    <property type="entry name" value="Frizzled_dom"/>
</dbReference>
<feature type="compositionally biased region" description="Basic residues" evidence="9">
    <location>
        <begin position="296"/>
        <end position="312"/>
    </location>
</feature>
<dbReference type="Gene3D" id="2.40.50.120">
    <property type="match status" value="1"/>
</dbReference>
<feature type="disulfide bond" evidence="8">
    <location>
        <begin position="33"/>
        <end position="79"/>
    </location>
</feature>
<protein>
    <submittedName>
        <fullName evidence="14 15">Secreted frizzled-related protein 3-like</fullName>
    </submittedName>
</protein>
<keyword evidence="3" id="KW-0217">Developmental protein</keyword>
<feature type="disulfide bond" evidence="8">
    <location>
        <begin position="100"/>
        <end position="124"/>
    </location>
</feature>
<evidence type="ECO:0000259" key="11">
    <source>
        <dbReference type="PROSITE" id="PS50038"/>
    </source>
</evidence>
<accession>A0ABM1E8H5</accession>
<feature type="domain" description="NTR" evidence="12">
    <location>
        <begin position="171"/>
        <end position="303"/>
    </location>
</feature>
<keyword evidence="13" id="KW-1185">Reference proteome</keyword>
<dbReference type="InterPro" id="IPR036790">
    <property type="entry name" value="Frizzled_dom_sf"/>
</dbReference>
<dbReference type="RefSeq" id="XP_014668494.1">
    <property type="nucleotide sequence ID" value="XM_014813008.1"/>
</dbReference>
<feature type="domain" description="FZ" evidence="11">
    <location>
        <begin position="25"/>
        <end position="140"/>
    </location>
</feature>